<evidence type="ECO:0000256" key="1">
    <source>
        <dbReference type="ARBA" id="ARBA00004127"/>
    </source>
</evidence>
<name>E6PUT0_9ZZZZ</name>
<dbReference type="PANTHER" id="PTHR43847">
    <property type="entry name" value="BLL3993 PROTEIN"/>
    <property type="match status" value="1"/>
</dbReference>
<proteinExistence type="predicted"/>
<keyword evidence="4 5" id="KW-0472">Membrane</keyword>
<feature type="transmembrane region" description="Helical" evidence="5">
    <location>
        <begin position="36"/>
        <end position="55"/>
    </location>
</feature>
<evidence type="ECO:0000256" key="4">
    <source>
        <dbReference type="ARBA" id="ARBA00023136"/>
    </source>
</evidence>
<dbReference type="Pfam" id="PF04191">
    <property type="entry name" value="PEMT"/>
    <property type="match status" value="1"/>
</dbReference>
<dbReference type="Gene3D" id="1.20.120.1630">
    <property type="match status" value="1"/>
</dbReference>
<dbReference type="InterPro" id="IPR007318">
    <property type="entry name" value="Phopholipid_MeTrfase"/>
</dbReference>
<feature type="transmembrane region" description="Helical" evidence="5">
    <location>
        <begin position="12"/>
        <end position="30"/>
    </location>
</feature>
<evidence type="ECO:0000256" key="3">
    <source>
        <dbReference type="ARBA" id="ARBA00022989"/>
    </source>
</evidence>
<protein>
    <recommendedName>
        <fullName evidence="7">Isoprenylcysteine carboxyl methyltransferase (ICMT) family protein</fullName>
    </recommendedName>
</protein>
<gene>
    <name evidence="6" type="ORF">CARN2_4169</name>
</gene>
<comment type="subcellular location">
    <subcellularLocation>
        <location evidence="1">Endomembrane system</location>
        <topology evidence="1">Multi-pass membrane protein</topology>
    </subcellularLocation>
</comment>
<reference evidence="6" key="1">
    <citation type="submission" date="2009-10" db="EMBL/GenBank/DDBJ databases">
        <title>Diversity of trophic interactions inside an arsenic-rich microbial ecosystem.</title>
        <authorList>
            <person name="Bertin P.N."/>
            <person name="Heinrich-Salmeron A."/>
            <person name="Pelletier E."/>
            <person name="Goulhen-Chollet F."/>
            <person name="Arsene-Ploetze F."/>
            <person name="Gallien S."/>
            <person name="Calteau A."/>
            <person name="Vallenet D."/>
            <person name="Casiot C."/>
            <person name="Chane-Woon-Ming B."/>
            <person name="Giloteaux L."/>
            <person name="Barakat M."/>
            <person name="Bonnefoy V."/>
            <person name="Bruneel O."/>
            <person name="Chandler M."/>
            <person name="Cleiss J."/>
            <person name="Duran R."/>
            <person name="Elbaz-Poulichet F."/>
            <person name="Fonknechten N."/>
            <person name="Lauga B."/>
            <person name="Mornico D."/>
            <person name="Ortet P."/>
            <person name="Schaeffer C."/>
            <person name="Siguier P."/>
            <person name="Alexander Thil Smith A."/>
            <person name="Van Dorsselaer A."/>
            <person name="Weissenbach J."/>
            <person name="Medigue C."/>
            <person name="Le Paslier D."/>
        </authorList>
    </citation>
    <scope>NUCLEOTIDE SEQUENCE</scope>
</reference>
<dbReference type="GO" id="GO:0012505">
    <property type="term" value="C:endomembrane system"/>
    <property type="evidence" value="ECO:0007669"/>
    <property type="project" value="UniProtKB-SubCell"/>
</dbReference>
<comment type="caution">
    <text evidence="6">The sequence shown here is derived from an EMBL/GenBank/DDBJ whole genome shotgun (WGS) entry which is preliminary data.</text>
</comment>
<organism evidence="6">
    <name type="scientific">mine drainage metagenome</name>
    <dbReference type="NCBI Taxonomy" id="410659"/>
    <lineage>
        <taxon>unclassified sequences</taxon>
        <taxon>metagenomes</taxon>
        <taxon>ecological metagenomes</taxon>
    </lineage>
</organism>
<dbReference type="PANTHER" id="PTHR43847:SF1">
    <property type="entry name" value="BLL3993 PROTEIN"/>
    <property type="match status" value="1"/>
</dbReference>
<evidence type="ECO:0000313" key="6">
    <source>
        <dbReference type="EMBL" id="CBH98687.1"/>
    </source>
</evidence>
<dbReference type="InterPro" id="IPR052527">
    <property type="entry name" value="Metal_cation-efflux_comp"/>
</dbReference>
<sequence>MNIGLPIGLQSRLWVAAQFVLIAAMVLWPADWRWEALAIALGIAATALGLWVFAYNRPGNFNIRPEPKAGGQLITGGPYGWVRHPMYVALLLGMAGVAVGSHSLVQAGLWLALLIVLNFKAALEERLLRQRWPDYTAYAQRTRRFIPGVW</sequence>
<evidence type="ECO:0000256" key="5">
    <source>
        <dbReference type="SAM" id="Phobius"/>
    </source>
</evidence>
<keyword evidence="2 5" id="KW-0812">Transmembrane</keyword>
<evidence type="ECO:0008006" key="7">
    <source>
        <dbReference type="Google" id="ProtNLM"/>
    </source>
</evidence>
<keyword evidence="3 5" id="KW-1133">Transmembrane helix</keyword>
<feature type="transmembrane region" description="Helical" evidence="5">
    <location>
        <begin position="84"/>
        <end position="101"/>
    </location>
</feature>
<accession>E6PUT0</accession>
<dbReference type="EMBL" id="CABM01000059">
    <property type="protein sequence ID" value="CBH98687.1"/>
    <property type="molecule type" value="Genomic_DNA"/>
</dbReference>
<dbReference type="AlphaFoldDB" id="E6PUT0"/>
<evidence type="ECO:0000256" key="2">
    <source>
        <dbReference type="ARBA" id="ARBA00022692"/>
    </source>
</evidence>